<dbReference type="RefSeq" id="WP_099591620.1">
    <property type="nucleotide sequence ID" value="NZ_MDGM01000007.1"/>
</dbReference>
<dbReference type="AlphaFoldDB" id="A0A2G5K9P1"/>
<dbReference type="EMBL" id="MDGM01000007">
    <property type="protein sequence ID" value="PIB25879.1"/>
    <property type="molecule type" value="Genomic_DNA"/>
</dbReference>
<gene>
    <name evidence="1" type="ORF">BFP76_12820</name>
</gene>
<protein>
    <submittedName>
        <fullName evidence="1">Uncharacterized protein</fullName>
    </submittedName>
</protein>
<reference evidence="1 2" key="1">
    <citation type="submission" date="2016-08" db="EMBL/GenBank/DDBJ databases">
        <title>Draft genome of Amylibacter sp. strain 4G11.</title>
        <authorList>
            <person name="Wong S.-K."/>
            <person name="Hamasaki K."/>
            <person name="Yoshizawa S."/>
        </authorList>
    </citation>
    <scope>NUCLEOTIDE SEQUENCE [LARGE SCALE GENOMIC DNA]</scope>
    <source>
        <strain evidence="1 2">4G11</strain>
    </source>
</reference>
<evidence type="ECO:0000313" key="1">
    <source>
        <dbReference type="EMBL" id="PIB25879.1"/>
    </source>
</evidence>
<sequence length="366" mass="41352">MLDKMKTAYVIKSAAKDVSFDCDRVKGLTFITSVIDVTYLNNAILGCNLKLLVQQKIDDDRIEKPIIWFLIFSAEPISNTNLEKAWRYAIKVGATLNQYTQLGHSFSYENFWGISGIPDEWNLAETQIKFSDNQEFEGIYWYDPKKPTKIENGEEFAEVEIRHRQREVRFTTVSPEGLTYNHFAHASIPGKVNVGSKFSQRKNVLEKLGKKGFSLKCETSYYLLSLYNRAITSHDVFHSNNTLFQMVEVIIGSVDGTKISPEAKSKLAALIDSDPDLHPFSDRIVNAIGGIPIETSKELLKSGLIKLVGKEAAENLDFSDFGKWRKLRGALTHPKKAQALTDVEFVATYNSLRNFCTALTKCVNEL</sequence>
<comment type="caution">
    <text evidence="1">The sequence shown here is derived from an EMBL/GenBank/DDBJ whole genome shotgun (WGS) entry which is preliminary data.</text>
</comment>
<accession>A0A2G5K9P1</accession>
<dbReference type="Proteomes" id="UP000231516">
    <property type="component" value="Unassembled WGS sequence"/>
</dbReference>
<evidence type="ECO:0000313" key="2">
    <source>
        <dbReference type="Proteomes" id="UP000231516"/>
    </source>
</evidence>
<name>A0A2G5K9P1_9RHOB</name>
<organism evidence="1 2">
    <name type="scientific">Paramylibacter kogurei</name>
    <dbReference type="NCBI Taxonomy" id="1889778"/>
    <lineage>
        <taxon>Bacteria</taxon>
        <taxon>Pseudomonadati</taxon>
        <taxon>Pseudomonadota</taxon>
        <taxon>Alphaproteobacteria</taxon>
        <taxon>Rhodobacterales</taxon>
        <taxon>Paracoccaceae</taxon>
        <taxon>Paramylibacter</taxon>
    </lineage>
</organism>
<proteinExistence type="predicted"/>
<keyword evidence="2" id="KW-1185">Reference proteome</keyword>